<protein>
    <submittedName>
        <fullName evidence="3">Chemotaxis protein CheX</fullName>
    </submittedName>
</protein>
<dbReference type="CDD" id="cd17906">
    <property type="entry name" value="CheX"/>
    <property type="match status" value="1"/>
</dbReference>
<name>A0A8J7M0J6_9BACT</name>
<dbReference type="EMBL" id="JAEMHM010000009">
    <property type="protein sequence ID" value="MBJ6725532.1"/>
    <property type="molecule type" value="Genomic_DNA"/>
</dbReference>
<organism evidence="3 4">
    <name type="scientific">Geomesophilobacter sediminis</name>
    <dbReference type="NCBI Taxonomy" id="2798584"/>
    <lineage>
        <taxon>Bacteria</taxon>
        <taxon>Pseudomonadati</taxon>
        <taxon>Thermodesulfobacteriota</taxon>
        <taxon>Desulfuromonadia</taxon>
        <taxon>Geobacterales</taxon>
        <taxon>Geobacteraceae</taxon>
        <taxon>Geomesophilobacter</taxon>
    </lineage>
</organism>
<dbReference type="InterPro" id="IPR028051">
    <property type="entry name" value="CheX-like_dom"/>
</dbReference>
<evidence type="ECO:0000256" key="1">
    <source>
        <dbReference type="ARBA" id="ARBA00022500"/>
    </source>
</evidence>
<dbReference type="SUPFAM" id="SSF103039">
    <property type="entry name" value="CheC-like"/>
    <property type="match status" value="1"/>
</dbReference>
<dbReference type="Gene3D" id="3.40.1550.10">
    <property type="entry name" value="CheC-like"/>
    <property type="match status" value="1"/>
</dbReference>
<comment type="caution">
    <text evidence="3">The sequence shown here is derived from an EMBL/GenBank/DDBJ whole genome shotgun (WGS) entry which is preliminary data.</text>
</comment>
<sequence length="167" mass="17707">MAVNSHILSQLNTSEEQLLAHLDTDVQEIFSTMVGVEVAPVPVEGLAAGQFHCCVSGLICLSGACIGTVGVHLPPAVAMEVTSMMLGMDVSSVDNDVTDAVGEIANMVAGSFKHHIIMDGHELRITPPTVIACNEHLRTPHPEEVLALSYQLGAGNILVTVNLEDWE</sequence>
<evidence type="ECO:0000313" key="4">
    <source>
        <dbReference type="Proteomes" id="UP000636888"/>
    </source>
</evidence>
<dbReference type="Pfam" id="PF13690">
    <property type="entry name" value="CheX"/>
    <property type="match status" value="1"/>
</dbReference>
<keyword evidence="1" id="KW-0145">Chemotaxis</keyword>
<reference evidence="3" key="1">
    <citation type="submission" date="2020-12" db="EMBL/GenBank/DDBJ databases">
        <title>Geomonas sp. Red875, isolated from river sediment.</title>
        <authorList>
            <person name="Xu Z."/>
            <person name="Zhang Z."/>
            <person name="Masuda Y."/>
            <person name="Itoh H."/>
            <person name="Senoo K."/>
        </authorList>
    </citation>
    <scope>NUCLEOTIDE SEQUENCE</scope>
    <source>
        <strain evidence="3">Red875</strain>
    </source>
</reference>
<dbReference type="RefSeq" id="WP_199384422.1">
    <property type="nucleotide sequence ID" value="NZ_JAEMHM010000009.1"/>
</dbReference>
<evidence type="ECO:0000313" key="3">
    <source>
        <dbReference type="EMBL" id="MBJ6725532.1"/>
    </source>
</evidence>
<gene>
    <name evidence="3" type="ORF">JFN93_12500</name>
</gene>
<dbReference type="InterPro" id="IPR028976">
    <property type="entry name" value="CheC-like_sf"/>
</dbReference>
<dbReference type="Proteomes" id="UP000636888">
    <property type="component" value="Unassembled WGS sequence"/>
</dbReference>
<dbReference type="PANTHER" id="PTHR39452">
    <property type="entry name" value="CHEY-P PHOSPHATASE CHEX"/>
    <property type="match status" value="1"/>
</dbReference>
<keyword evidence="4" id="KW-1185">Reference proteome</keyword>
<dbReference type="AlphaFoldDB" id="A0A8J7M0J6"/>
<evidence type="ECO:0000259" key="2">
    <source>
        <dbReference type="Pfam" id="PF13690"/>
    </source>
</evidence>
<dbReference type="PANTHER" id="PTHR39452:SF1">
    <property type="entry name" value="CHEY-P PHOSPHATASE CHEX"/>
    <property type="match status" value="1"/>
</dbReference>
<feature type="domain" description="Chemotaxis phosphatase CheX-like" evidence="2">
    <location>
        <begin position="55"/>
        <end position="141"/>
    </location>
</feature>
<accession>A0A8J7M0J6</accession>
<dbReference type="GO" id="GO:0006935">
    <property type="term" value="P:chemotaxis"/>
    <property type="evidence" value="ECO:0007669"/>
    <property type="project" value="UniProtKB-KW"/>
</dbReference>
<proteinExistence type="predicted"/>
<dbReference type="InterPro" id="IPR038756">
    <property type="entry name" value="CheX-like"/>
</dbReference>